<gene>
    <name evidence="1" type="ORF">J0J69_11630</name>
</gene>
<name>A0ABY5JJG0_9FIRM</name>
<evidence type="ECO:0000313" key="1">
    <source>
        <dbReference type="EMBL" id="UUF05692.1"/>
    </source>
</evidence>
<keyword evidence="2" id="KW-1185">Reference proteome</keyword>
<accession>A0ABY5JJG0</accession>
<evidence type="ECO:0000313" key="2">
    <source>
        <dbReference type="Proteomes" id="UP001058016"/>
    </source>
</evidence>
<evidence type="ECO:0008006" key="3">
    <source>
        <dbReference type="Google" id="ProtNLM"/>
    </source>
</evidence>
<dbReference type="Proteomes" id="UP001058016">
    <property type="component" value="Chromosome"/>
</dbReference>
<reference evidence="1 2" key="1">
    <citation type="submission" date="2021-03" db="EMBL/GenBank/DDBJ databases">
        <title>Comparative Genomics and Metabolomics in the genus Turicibacter.</title>
        <authorList>
            <person name="Maki J."/>
            <person name="Looft T."/>
        </authorList>
    </citation>
    <scope>NUCLEOTIDE SEQUENCE [LARGE SCALE GENOMIC DNA]</scope>
    <source>
        <strain evidence="1 2">MMM721</strain>
    </source>
</reference>
<sequence length="58" mass="5808">MIYKEICSECLGSGTVACDCTGGCGPSFADEDCFGCGGTGTHICPACDGSGEQADVDY</sequence>
<dbReference type="EMBL" id="CP071249">
    <property type="protein sequence ID" value="UUF05692.1"/>
    <property type="molecule type" value="Genomic_DNA"/>
</dbReference>
<dbReference type="RefSeq" id="WP_212726163.1">
    <property type="nucleotide sequence ID" value="NZ_CP071249.1"/>
</dbReference>
<organism evidence="1 2">
    <name type="scientific">Turicibacter bilis</name>
    <dbReference type="NCBI Taxonomy" id="2735723"/>
    <lineage>
        <taxon>Bacteria</taxon>
        <taxon>Bacillati</taxon>
        <taxon>Bacillota</taxon>
        <taxon>Erysipelotrichia</taxon>
        <taxon>Erysipelotrichales</taxon>
        <taxon>Turicibacteraceae</taxon>
        <taxon>Turicibacter</taxon>
    </lineage>
</organism>
<protein>
    <recommendedName>
        <fullName evidence="3">Molecular chaperone DnaJ</fullName>
    </recommendedName>
</protein>
<proteinExistence type="predicted"/>